<name>A0A7Y6EUX6_9BACL</name>
<proteinExistence type="predicted"/>
<dbReference type="EMBL" id="JABMCB010000169">
    <property type="protein sequence ID" value="NUU75233.1"/>
    <property type="molecule type" value="Genomic_DNA"/>
</dbReference>
<protein>
    <submittedName>
        <fullName evidence="1">Uncharacterized protein</fullName>
    </submittedName>
</protein>
<comment type="caution">
    <text evidence="1">The sequence shown here is derived from an EMBL/GenBank/DDBJ whole genome shotgun (WGS) entry which is preliminary data.</text>
</comment>
<evidence type="ECO:0000313" key="2">
    <source>
        <dbReference type="Proteomes" id="UP000526125"/>
    </source>
</evidence>
<dbReference type="Proteomes" id="UP000526125">
    <property type="component" value="Unassembled WGS sequence"/>
</dbReference>
<reference evidence="1 2" key="1">
    <citation type="submission" date="2020-05" db="EMBL/GenBank/DDBJ databases">
        <title>Genome Sequencing of Type Strains.</title>
        <authorList>
            <person name="Lemaire J.F."/>
            <person name="Inderbitzin P."/>
            <person name="Gregorio O.A."/>
            <person name="Collins S.B."/>
            <person name="Wespe N."/>
            <person name="Knight-Connoni V."/>
        </authorList>
    </citation>
    <scope>NUCLEOTIDE SEQUENCE [LARGE SCALE GENOMIC DNA]</scope>
    <source>
        <strain evidence="1 2">LMG 21957</strain>
    </source>
</reference>
<evidence type="ECO:0000313" key="1">
    <source>
        <dbReference type="EMBL" id="NUU75233.1"/>
    </source>
</evidence>
<dbReference type="AlphaFoldDB" id="A0A7Y6EUX6"/>
<dbReference type="RefSeq" id="WP_175395080.1">
    <property type="nucleotide sequence ID" value="NZ_JABMCB010000169.1"/>
</dbReference>
<sequence>MTNHIKADVGVATITAQGILFNDRIYTNRAVIKKKWFDLAREQGEWKIPIVHIKDYREAILIISLKYQEVSVATWVSLEKRNAKDVDDYHDRLNQLKLLKKNITKQIN</sequence>
<gene>
    <name evidence="1" type="ORF">HP552_08310</name>
</gene>
<organism evidence="1 2">
    <name type="scientific">Paenibacillus xylanilyticus</name>
    <dbReference type="NCBI Taxonomy" id="248903"/>
    <lineage>
        <taxon>Bacteria</taxon>
        <taxon>Bacillati</taxon>
        <taxon>Bacillota</taxon>
        <taxon>Bacilli</taxon>
        <taxon>Bacillales</taxon>
        <taxon>Paenibacillaceae</taxon>
        <taxon>Paenibacillus</taxon>
    </lineage>
</organism>
<accession>A0A7Y6EUX6</accession>
<keyword evidence="2" id="KW-1185">Reference proteome</keyword>